<feature type="compositionally biased region" description="Basic and acidic residues" evidence="12">
    <location>
        <begin position="410"/>
        <end position="443"/>
    </location>
</feature>
<comment type="subcellular location">
    <subcellularLocation>
        <location evidence="1">Cytoplasm</location>
        <location evidence="1">Cytoskeleton</location>
        <location evidence="1">Microtubule organizing center</location>
        <location evidence="1">Centrosome</location>
        <location evidence="1">Centriole</location>
    </subcellularLocation>
</comment>
<dbReference type="GO" id="GO:0015631">
    <property type="term" value="F:tubulin binding"/>
    <property type="evidence" value="ECO:0007669"/>
    <property type="project" value="TreeGrafter"/>
</dbReference>
<keyword evidence="6" id="KW-0206">Cytoskeleton</keyword>
<evidence type="ECO:0000313" key="15">
    <source>
        <dbReference type="EMBL" id="RXN01481.1"/>
    </source>
</evidence>
<proteinExistence type="inferred from homology"/>
<dbReference type="EMBL" id="SCEB01000043">
    <property type="protein sequence ID" value="RXN01481.1"/>
    <property type="molecule type" value="Genomic_DNA"/>
</dbReference>
<feature type="compositionally biased region" description="Basic and acidic residues" evidence="12">
    <location>
        <begin position="988"/>
        <end position="1002"/>
    </location>
</feature>
<feature type="region of interest" description="Disordered" evidence="12">
    <location>
        <begin position="561"/>
        <end position="580"/>
    </location>
</feature>
<keyword evidence="3" id="KW-0963">Cytoplasm</keyword>
<feature type="compositionally biased region" description="Low complexity" evidence="12">
    <location>
        <begin position="344"/>
        <end position="353"/>
    </location>
</feature>
<feature type="region of interest" description="Disordered" evidence="12">
    <location>
        <begin position="591"/>
        <end position="620"/>
    </location>
</feature>
<dbReference type="AlphaFoldDB" id="A0A662YXM5"/>
<dbReference type="Pfam" id="PF07202">
    <property type="entry name" value="Tcp10_C"/>
    <property type="match status" value="4"/>
</dbReference>
<comment type="subunit">
    <text evidence="7">Forms homodimers. Associates with microtubules plus ends; binds to beta-tubulin subunits exposed on microtubule outer surface at its distal tip; also associates with microtubule lattice. Associated with the gamma-tubulin complex. Interacts with the head domain of EPB41. Interacts with LYST. Interacts with CEP152 (via C-terminus). Interacts with STIL. Forms a complex with STIL and SASS6.</text>
</comment>
<feature type="domain" description="Centromere protein J C-terminal" evidence="13">
    <location>
        <begin position="885"/>
        <end position="913"/>
    </location>
</feature>
<dbReference type="GO" id="GO:0005814">
    <property type="term" value="C:centriole"/>
    <property type="evidence" value="ECO:0007669"/>
    <property type="project" value="UniProtKB-SubCell"/>
</dbReference>
<evidence type="ECO:0000256" key="8">
    <source>
        <dbReference type="ARBA" id="ARBA00069791"/>
    </source>
</evidence>
<feature type="domain" description="Centromere protein J C-terminal" evidence="13">
    <location>
        <begin position="958"/>
        <end position="985"/>
    </location>
</feature>
<feature type="domain" description="Centromere protein J C-terminal" evidence="13">
    <location>
        <begin position="921"/>
        <end position="955"/>
    </location>
</feature>
<feature type="domain" description="CENPJ tubulin-binding region" evidence="14">
    <location>
        <begin position="83"/>
        <end position="118"/>
    </location>
</feature>
<evidence type="ECO:0000256" key="4">
    <source>
        <dbReference type="ARBA" id="ARBA00022553"/>
    </source>
</evidence>
<evidence type="ECO:0000256" key="7">
    <source>
        <dbReference type="ARBA" id="ARBA00064598"/>
    </source>
</evidence>
<evidence type="ECO:0000256" key="10">
    <source>
        <dbReference type="ARBA" id="ARBA00083148"/>
    </source>
</evidence>
<dbReference type="Gene3D" id="2.60.450.20">
    <property type="match status" value="1"/>
</dbReference>
<protein>
    <recommendedName>
        <fullName evidence="8">Centrosomal P4.1-associated protein</fullName>
    </recommendedName>
    <alternativeName>
        <fullName evidence="9">Centromere protein J</fullName>
    </alternativeName>
    <alternativeName>
        <fullName evidence="10">Centrosome assembly and centriole elongation protein</fullName>
    </alternativeName>
</protein>
<organism evidence="15 16">
    <name type="scientific">Acipenser ruthenus</name>
    <name type="common">Sterlet sturgeon</name>
    <dbReference type="NCBI Taxonomy" id="7906"/>
    <lineage>
        <taxon>Eukaryota</taxon>
        <taxon>Metazoa</taxon>
        <taxon>Chordata</taxon>
        <taxon>Craniata</taxon>
        <taxon>Vertebrata</taxon>
        <taxon>Euteleostomi</taxon>
        <taxon>Actinopterygii</taxon>
        <taxon>Chondrostei</taxon>
        <taxon>Acipenseriformes</taxon>
        <taxon>Acipenseridae</taxon>
        <taxon>Acipenser</taxon>
    </lineage>
</organism>
<evidence type="ECO:0000256" key="12">
    <source>
        <dbReference type="SAM" id="MobiDB-lite"/>
    </source>
</evidence>
<dbReference type="GO" id="GO:0060271">
    <property type="term" value="P:cilium assembly"/>
    <property type="evidence" value="ECO:0007669"/>
    <property type="project" value="TreeGrafter"/>
</dbReference>
<dbReference type="PANTHER" id="PTHR10331">
    <property type="entry name" value="T COMPLEX PROTEIN 10"/>
    <property type="match status" value="1"/>
</dbReference>
<evidence type="ECO:0000256" key="2">
    <source>
        <dbReference type="ARBA" id="ARBA00005627"/>
    </source>
</evidence>
<comment type="similarity">
    <text evidence="2">Belongs to the TCP10 family.</text>
</comment>
<keyword evidence="5" id="KW-0493">Microtubule</keyword>
<reference evidence="15 16" key="1">
    <citation type="submission" date="2019-01" db="EMBL/GenBank/DDBJ databases">
        <title>Draft Genome and Complete Hox-Cluster Characterization of the Sterlet Sturgeon (Acipenser ruthenus).</title>
        <authorList>
            <person name="Wei Q."/>
        </authorList>
    </citation>
    <scope>NUCLEOTIDE SEQUENCE [LARGE SCALE GENOMIC DNA]</scope>
    <source>
        <strain evidence="15">WHYD16114868_AA</strain>
        <tissue evidence="15">Blood</tissue>
    </source>
</reference>
<feature type="domain" description="Centromere protein J C-terminal" evidence="13">
    <location>
        <begin position="814"/>
        <end position="845"/>
    </location>
</feature>
<keyword evidence="11" id="KW-0175">Coiled coil</keyword>
<dbReference type="GO" id="GO:1902117">
    <property type="term" value="P:positive regulation of organelle assembly"/>
    <property type="evidence" value="ECO:0007669"/>
    <property type="project" value="UniProtKB-ARBA"/>
</dbReference>
<name>A0A662YXM5_ACIRT</name>
<gene>
    <name evidence="15" type="ORF">EOD39_6581</name>
</gene>
<evidence type="ECO:0000256" key="6">
    <source>
        <dbReference type="ARBA" id="ARBA00023212"/>
    </source>
</evidence>
<evidence type="ECO:0000259" key="13">
    <source>
        <dbReference type="Pfam" id="PF07202"/>
    </source>
</evidence>
<dbReference type="InterPro" id="IPR047002">
    <property type="entry name" value="Tcp10_C_sf"/>
</dbReference>
<feature type="region of interest" description="Disordered" evidence="12">
    <location>
        <begin position="340"/>
        <end position="368"/>
    </location>
</feature>
<evidence type="ECO:0000256" key="11">
    <source>
        <dbReference type="SAM" id="Coils"/>
    </source>
</evidence>
<dbReference type="PANTHER" id="PTHR10331:SF27">
    <property type="entry name" value="CENTROMERE PROTEIN J"/>
    <property type="match status" value="1"/>
</dbReference>
<evidence type="ECO:0000256" key="9">
    <source>
        <dbReference type="ARBA" id="ARBA00081769"/>
    </source>
</evidence>
<dbReference type="InterPro" id="IPR009852">
    <property type="entry name" value="CENPJ_C_dom"/>
</dbReference>
<feature type="region of interest" description="Disordered" evidence="12">
    <location>
        <begin position="392"/>
        <end position="458"/>
    </location>
</feature>
<dbReference type="InterPro" id="IPR026581">
    <property type="entry name" value="TCP10L/CENPJ"/>
</dbReference>
<accession>A0A662YXM5</accession>
<evidence type="ECO:0000256" key="5">
    <source>
        <dbReference type="ARBA" id="ARBA00022701"/>
    </source>
</evidence>
<feature type="coiled-coil region" evidence="11">
    <location>
        <begin position="620"/>
        <end position="765"/>
    </location>
</feature>
<dbReference type="GO" id="GO:0005813">
    <property type="term" value="C:centrosome"/>
    <property type="evidence" value="ECO:0007669"/>
    <property type="project" value="TreeGrafter"/>
</dbReference>
<evidence type="ECO:0000256" key="1">
    <source>
        <dbReference type="ARBA" id="ARBA00004114"/>
    </source>
</evidence>
<feature type="region of interest" description="Disordered" evidence="12">
    <location>
        <begin position="201"/>
        <end position="228"/>
    </location>
</feature>
<dbReference type="GO" id="GO:0061511">
    <property type="term" value="P:centriole elongation"/>
    <property type="evidence" value="ECO:0007669"/>
    <property type="project" value="TreeGrafter"/>
</dbReference>
<dbReference type="InterPro" id="IPR058029">
    <property type="entry name" value="Tubulin-bd_CENPJ"/>
</dbReference>
<dbReference type="GO" id="GO:0005874">
    <property type="term" value="C:microtubule"/>
    <property type="evidence" value="ECO:0007669"/>
    <property type="project" value="UniProtKB-KW"/>
</dbReference>
<sequence length="1002" mass="113011">MYQLHKLLEEQQKLLQMVNAEQTLPAPVHRGSPEVSQLAEGRQLLALVGAHGLVPHPELQNPTSICEFYNSVAQGVVSNDPLQKTGRENALQSTGTGVKASPKRTFLKRGEGLARYSKARPIVPSTQTIKSDIKTQPTRFQSMAERKNAPKTSKHQVQRKTAMLNKENCIERLPAPRTKPDSVSKIKVSHVQKTMVLGNHHGQNISKASGTKPPGSVGKSQEGTNEPALGMKIQGNKMETTKTVDAAKQTCSDENGQRILSELSTNIPTKGTEYSFDISFQRKLETWDKEKEEENIELDEFELLEQAADEISFSSNSSFVLKVLHLDQQGLKGHRLSSTPIKSAAQTQQPTAQSDSHTRDGKSPTVSHTIQDTLESARQGVKEMGKQSMNLEIKGLKDTMSTKDQAIRNNKCDQNYKKSSDSCRSDSDSKELYATLQDEKKQDQQTAGPSACQYGSNCQYDKTPYQDGAKESTDVEVGYMSDELTVIEQKGYNKRQINQDHFAFDDDDTWHDFEEAGSVDSDGVPERTGYCNEETDSSLLKGGSLPDQAIKRKVAFAKTEETKSGCSVNDSRAGLPPTSDLMAKLFPSLKPKQKPVSAQGTEKINGAPEQTSGPGCNPQSTQLRERLVEMETEIERFRMQNAALANLRQEREKDLESLRKEMADFEKKKAEELARLEEYKKEEMRKLQKERKIFEKHAAAARAIPDKKEREEMQVLTQKVAELQEELKRKETRWSNTHNRLKKQVESLTKENTELREEITVMERLRVEAWKKIETGSENTKQAENTAVNARRLKPISTVLAGKQQKVKEDEDFLEEINHLDGKVEQVLRSGSRIIIFPNGTRKEVWADGKTVKVTFFNGDVKQMMADQRVIYYYADAQTTHTTYPDGLEVLQFPNNQIEKHFPDGRKEITFPDQAIKNLYPDGQEESIFPDGTIIRVKLDGSKIIEFNNGQRELHTPEYKRREYPDGTVKTVYSNGQQETKYPTGRVRSKDKDGNIIMDTKT</sequence>
<evidence type="ECO:0000313" key="16">
    <source>
        <dbReference type="Proteomes" id="UP000289886"/>
    </source>
</evidence>
<feature type="region of interest" description="Disordered" evidence="12">
    <location>
        <begin position="974"/>
        <end position="1002"/>
    </location>
</feature>
<feature type="compositionally biased region" description="Polar residues" evidence="12">
    <location>
        <begin position="444"/>
        <end position="458"/>
    </location>
</feature>
<keyword evidence="4" id="KW-0597">Phosphoprotein</keyword>
<dbReference type="Pfam" id="PF25779">
    <property type="entry name" value="Tubulin-bind_CPAP"/>
    <property type="match status" value="1"/>
</dbReference>
<feature type="compositionally biased region" description="Polar residues" evidence="12">
    <location>
        <begin position="596"/>
        <end position="620"/>
    </location>
</feature>
<dbReference type="Proteomes" id="UP000289886">
    <property type="component" value="Unassembled WGS sequence"/>
</dbReference>
<evidence type="ECO:0000256" key="3">
    <source>
        <dbReference type="ARBA" id="ARBA00022490"/>
    </source>
</evidence>
<feature type="region of interest" description="Disordered" evidence="12">
    <location>
        <begin position="516"/>
        <end position="544"/>
    </location>
</feature>
<keyword evidence="16" id="KW-1185">Reference proteome</keyword>
<dbReference type="FunFam" id="2.60.450.20:FF:000001">
    <property type="entry name" value="Centromere protein J"/>
    <property type="match status" value="1"/>
</dbReference>
<comment type="caution">
    <text evidence="15">The sequence shown here is derived from an EMBL/GenBank/DDBJ whole genome shotgun (WGS) entry which is preliminary data.</text>
</comment>
<evidence type="ECO:0000259" key="14">
    <source>
        <dbReference type="Pfam" id="PF25779"/>
    </source>
</evidence>